<feature type="compositionally biased region" description="Polar residues" evidence="11">
    <location>
        <begin position="457"/>
        <end position="467"/>
    </location>
</feature>
<keyword evidence="3 10" id="KW-0175">Coiled coil</keyword>
<dbReference type="Proteomes" id="UP001165740">
    <property type="component" value="Chromosome 3"/>
</dbReference>
<dbReference type="Proteomes" id="UP000076420">
    <property type="component" value="Unassembled WGS sequence"/>
</dbReference>
<dbReference type="RefSeq" id="XP_055878620.1">
    <property type="nucleotide sequence ID" value="XM_056022645.1"/>
</dbReference>
<reference evidence="12" key="1">
    <citation type="submission" date="2020-05" db="UniProtKB">
        <authorList>
            <consortium name="EnsemblMetazoa"/>
        </authorList>
    </citation>
    <scope>IDENTIFICATION</scope>
    <source>
        <strain evidence="12">BB02</strain>
    </source>
</reference>
<evidence type="ECO:0000313" key="13">
    <source>
        <dbReference type="Proteomes" id="UP000076420"/>
    </source>
</evidence>
<evidence type="ECO:0000256" key="6">
    <source>
        <dbReference type="ARBA" id="ARBA00038217"/>
    </source>
</evidence>
<evidence type="ECO:0000256" key="7">
    <source>
        <dbReference type="ARBA" id="ARBA00040683"/>
    </source>
</evidence>
<accession>A0A2C9JXM7</accession>
<dbReference type="KEGG" id="bgt:106072142"/>
<dbReference type="PANTHER" id="PTHR22691">
    <property type="entry name" value="YEAST SPT2-RELATED"/>
    <property type="match status" value="1"/>
</dbReference>
<organism evidence="12 13">
    <name type="scientific">Biomphalaria glabrata</name>
    <name type="common">Bloodfluke planorb</name>
    <name type="synonym">Freshwater snail</name>
    <dbReference type="NCBI Taxonomy" id="6526"/>
    <lineage>
        <taxon>Eukaryota</taxon>
        <taxon>Metazoa</taxon>
        <taxon>Spiralia</taxon>
        <taxon>Lophotrochozoa</taxon>
        <taxon>Mollusca</taxon>
        <taxon>Gastropoda</taxon>
        <taxon>Heterobranchia</taxon>
        <taxon>Euthyneura</taxon>
        <taxon>Panpulmonata</taxon>
        <taxon>Hygrophila</taxon>
        <taxon>Lymnaeoidea</taxon>
        <taxon>Planorbidae</taxon>
        <taxon>Biomphalaria</taxon>
    </lineage>
</organism>
<dbReference type="AlphaFoldDB" id="A0A2C9JXM7"/>
<dbReference type="EnsemblMetazoa" id="BGLB009701-RB">
    <property type="protein sequence ID" value="BGLB009701-PB"/>
    <property type="gene ID" value="BGLB009701"/>
</dbReference>
<dbReference type="EnsemblMetazoa" id="BGLB009701-RC">
    <property type="protein sequence ID" value="BGLB009701-PC"/>
    <property type="gene ID" value="BGLB009701"/>
</dbReference>
<sequence>MEEPLDIAVSCPYNIRGSDYIISLECKGSESLTVQVEDRLSADQWRSSFDVQYIEDLTHKTGNFKQFSIFVNMLESAITKSSESVSLDLLTYSDLETLRQKKSGISSSVKSSIPASRAALTTKRYLILTYTVEFDRIHYPLPLPYVGKPDPRVLQEEIRSLREELKKLRLQHPHSDSRTEKLLRDYRRLEREKIELEEEFAAFRREVRLTTGGNAVKDIRALKTMVRNLEEQLMKEKTKYQRTTIKRSQEYKDLLEEVEELRSSERTLRVRVKSLTNELAMLKRGRPLTRVNSKERHGSGDRLSATRNLSASRNRSLSNDRLSGRPGSAERTKSRSRERPPLLRSNSSEQVSRSSLNGSGLRGRSTSLDRNTSANRSRLSVGSGSNRSRSPSPLGPKRFNPTAYVKEKTRKQKETEHRIRRKDQRLNSSGLSSRSRRSGNSSRISKPKLKSSKSLIEAQTSNHLKSSTGSQGNGSDGYGSDGSYTGTVRQRPGSGNKGSGRIHLDQDSPASLIRTVSNRPPNGRSAKQLASTPDSNLSKTKSKNPTAVETDDDSEYYDRSAEISEIDERLDRLQQLMRATMQ</sequence>
<dbReference type="OrthoDB" id="568137at2759"/>
<dbReference type="PANTHER" id="PTHR22691:SF1">
    <property type="entry name" value="CENTROSOMAL PROTEIN CCDC61"/>
    <property type="match status" value="1"/>
</dbReference>
<evidence type="ECO:0000256" key="11">
    <source>
        <dbReference type="SAM" id="MobiDB-lite"/>
    </source>
</evidence>
<feature type="compositionally biased region" description="Polar residues" evidence="11">
    <location>
        <begin position="528"/>
        <end position="547"/>
    </location>
</feature>
<evidence type="ECO:0000256" key="5">
    <source>
        <dbReference type="ARBA" id="ARBA00023273"/>
    </source>
</evidence>
<feature type="region of interest" description="Disordered" evidence="11">
    <location>
        <begin position="284"/>
        <end position="559"/>
    </location>
</feature>
<reference evidence="15 16" key="2">
    <citation type="submission" date="2025-04" db="UniProtKB">
        <authorList>
            <consortium name="RefSeq"/>
        </authorList>
    </citation>
    <scope>IDENTIFICATION</scope>
</reference>
<keyword evidence="14" id="KW-1185">Reference proteome</keyword>
<evidence type="ECO:0000256" key="2">
    <source>
        <dbReference type="ARBA" id="ARBA00022490"/>
    </source>
</evidence>
<dbReference type="OMA" id="PMKEYSS"/>
<keyword evidence="4" id="KW-0206">Cytoskeleton</keyword>
<feature type="compositionally biased region" description="Low complexity" evidence="11">
    <location>
        <begin position="307"/>
        <end position="325"/>
    </location>
</feature>
<feature type="compositionally biased region" description="Low complexity" evidence="11">
    <location>
        <begin position="375"/>
        <end position="396"/>
    </location>
</feature>
<evidence type="ECO:0000313" key="12">
    <source>
        <dbReference type="EnsemblMetazoa" id="BGLB009701-PD"/>
    </source>
</evidence>
<comment type="similarity">
    <text evidence="6">Belongs to the CCDC61 family.</text>
</comment>
<dbReference type="STRING" id="6526.A0A2C9JXM7"/>
<dbReference type="GO" id="GO:0036064">
    <property type="term" value="C:ciliary basal body"/>
    <property type="evidence" value="ECO:0007669"/>
    <property type="project" value="TreeGrafter"/>
</dbReference>
<name>A0A2C9JXM7_BIOGL</name>
<evidence type="ECO:0000256" key="8">
    <source>
        <dbReference type="ARBA" id="ARBA00041518"/>
    </source>
</evidence>
<dbReference type="InterPro" id="IPR049733">
    <property type="entry name" value="CCDC61_N"/>
</dbReference>
<comment type="subcellular location">
    <subcellularLocation>
        <location evidence="1">Cytoplasm</location>
        <location evidence="1">Cytoskeleton</location>
        <location evidence="1">Cilium basal body</location>
    </subcellularLocation>
</comment>
<evidence type="ECO:0000256" key="10">
    <source>
        <dbReference type="SAM" id="Coils"/>
    </source>
</evidence>
<dbReference type="CDD" id="cd22284">
    <property type="entry name" value="HD_CCDC61_N"/>
    <property type="match status" value="1"/>
</dbReference>
<evidence type="ECO:0000313" key="16">
    <source>
        <dbReference type="RefSeq" id="XP_055878620.1"/>
    </source>
</evidence>
<evidence type="ECO:0000313" key="15">
    <source>
        <dbReference type="RefSeq" id="XP_055878619.1"/>
    </source>
</evidence>
<evidence type="ECO:0000313" key="14">
    <source>
        <dbReference type="Proteomes" id="UP001165740"/>
    </source>
</evidence>
<proteinExistence type="inferred from homology"/>
<dbReference type="RefSeq" id="XP_055878619.1">
    <property type="nucleotide sequence ID" value="XM_056022644.1"/>
</dbReference>
<feature type="compositionally biased region" description="Low complexity" evidence="11">
    <location>
        <begin position="342"/>
        <end position="368"/>
    </location>
</feature>
<gene>
    <name evidence="12" type="primary">106072142</name>
    <name evidence="15 16" type="synonym">LOC106072142</name>
</gene>
<evidence type="ECO:0000256" key="9">
    <source>
        <dbReference type="ARBA" id="ARBA00042326"/>
    </source>
</evidence>
<dbReference type="VEuPathDB" id="VectorBase:BGLB009701"/>
<dbReference type="EnsemblMetazoa" id="BGLB009701-RD">
    <property type="protein sequence ID" value="BGLB009701-PD"/>
    <property type="gene ID" value="BGLB009701"/>
</dbReference>
<keyword evidence="5" id="KW-0966">Cell projection</keyword>
<feature type="compositionally biased region" description="Gly residues" evidence="11">
    <location>
        <begin position="471"/>
        <end position="480"/>
    </location>
</feature>
<evidence type="ECO:0000256" key="1">
    <source>
        <dbReference type="ARBA" id="ARBA00004120"/>
    </source>
</evidence>
<evidence type="ECO:0000256" key="4">
    <source>
        <dbReference type="ARBA" id="ARBA00023212"/>
    </source>
</evidence>
<feature type="compositionally biased region" description="Basic and acidic residues" evidence="11">
    <location>
        <begin position="328"/>
        <end position="341"/>
    </location>
</feature>
<keyword evidence="2" id="KW-0963">Cytoplasm</keyword>
<feature type="compositionally biased region" description="Low complexity" evidence="11">
    <location>
        <begin position="426"/>
        <end position="444"/>
    </location>
</feature>
<evidence type="ECO:0000256" key="3">
    <source>
        <dbReference type="ARBA" id="ARBA00023054"/>
    </source>
</evidence>
<protein>
    <recommendedName>
        <fullName evidence="7">Centrosomal protein CCDC61</fullName>
    </recommendedName>
    <alternativeName>
        <fullName evidence="8">Coiled-coil domain-containing protein 61</fullName>
    </alternativeName>
    <alternativeName>
        <fullName evidence="9">VFL3 homolog</fullName>
    </alternativeName>
</protein>
<feature type="coiled-coil region" evidence="10">
    <location>
        <begin position="151"/>
        <end position="278"/>
    </location>
</feature>
<dbReference type="VEuPathDB" id="VectorBase:BGLAX_036865"/>